<proteinExistence type="predicted"/>
<gene>
    <name evidence="1" type="ORF">SMRZ_LOCUS2277</name>
</gene>
<dbReference type="STRING" id="48269.A0A183LEQ2"/>
<name>A0A183LEQ2_9TREM</name>
<dbReference type="AlphaFoldDB" id="A0A183LEQ2"/>
<dbReference type="EMBL" id="UZAI01000568">
    <property type="protein sequence ID" value="VDO54420.1"/>
    <property type="molecule type" value="Genomic_DNA"/>
</dbReference>
<keyword evidence="2" id="KW-1185">Reference proteome</keyword>
<evidence type="ECO:0000313" key="2">
    <source>
        <dbReference type="Proteomes" id="UP000277204"/>
    </source>
</evidence>
<evidence type="ECO:0000313" key="1">
    <source>
        <dbReference type="EMBL" id="VDO54420.1"/>
    </source>
</evidence>
<dbReference type="Proteomes" id="UP000277204">
    <property type="component" value="Unassembled WGS sequence"/>
</dbReference>
<organism evidence="1 2">
    <name type="scientific">Schistosoma margrebowiei</name>
    <dbReference type="NCBI Taxonomy" id="48269"/>
    <lineage>
        <taxon>Eukaryota</taxon>
        <taxon>Metazoa</taxon>
        <taxon>Spiralia</taxon>
        <taxon>Lophotrochozoa</taxon>
        <taxon>Platyhelminthes</taxon>
        <taxon>Trematoda</taxon>
        <taxon>Digenea</taxon>
        <taxon>Strigeidida</taxon>
        <taxon>Schistosomatoidea</taxon>
        <taxon>Schistosomatidae</taxon>
        <taxon>Schistosoma</taxon>
    </lineage>
</organism>
<sequence>MLLYSGQEEENAPHIQGVSLMLFKEARNALAGWESHGHRIIEASLKTKKEGLTMNVKQCHAPTNDINDDNKDQF</sequence>
<protein>
    <submittedName>
        <fullName evidence="1">Uncharacterized protein</fullName>
    </submittedName>
</protein>
<accession>A0A183LEQ2</accession>
<reference evidence="1 2" key="1">
    <citation type="submission" date="2018-11" db="EMBL/GenBank/DDBJ databases">
        <authorList>
            <consortium name="Pathogen Informatics"/>
        </authorList>
    </citation>
    <scope>NUCLEOTIDE SEQUENCE [LARGE SCALE GENOMIC DNA]</scope>
    <source>
        <strain evidence="1 2">Zambia</strain>
    </source>
</reference>